<reference evidence="2" key="1">
    <citation type="submission" date="2016-10" db="EMBL/GenBank/DDBJ databases">
        <authorList>
            <person name="Varghese N."/>
            <person name="Submissions S."/>
        </authorList>
    </citation>
    <scope>NUCLEOTIDE SEQUENCE [LARGE SCALE GENOMIC DNA]</scope>
    <source>
        <strain evidence="2">S6-262</strain>
    </source>
</reference>
<organism evidence="1 2">
    <name type="scientific">Sphingomonas gellani</name>
    <dbReference type="NCBI Taxonomy" id="1166340"/>
    <lineage>
        <taxon>Bacteria</taxon>
        <taxon>Pseudomonadati</taxon>
        <taxon>Pseudomonadota</taxon>
        <taxon>Alphaproteobacteria</taxon>
        <taxon>Sphingomonadales</taxon>
        <taxon>Sphingomonadaceae</taxon>
        <taxon>Sphingomonas</taxon>
    </lineage>
</organism>
<dbReference type="RefSeq" id="WP_093666184.1">
    <property type="nucleotide sequence ID" value="NZ_FOCF01000006.1"/>
</dbReference>
<keyword evidence="2" id="KW-1185">Reference proteome</keyword>
<sequence length="90" mass="9585">MNVGTGVTEVCSSLAKGDLDYVTGIDKRRVAAGPDGLRDTVAALLREGGAARVRYSPSTIACLRMALAFLDRAPLPAYRRAAWRSPRPPA</sequence>
<dbReference type="AlphaFoldDB" id="A0A1H8G488"/>
<evidence type="ECO:0000313" key="1">
    <source>
        <dbReference type="EMBL" id="SEN38590.1"/>
    </source>
</evidence>
<protein>
    <submittedName>
        <fullName evidence="1">Uncharacterized protein</fullName>
    </submittedName>
</protein>
<dbReference type="EMBL" id="FOCF01000006">
    <property type="protein sequence ID" value="SEN38590.1"/>
    <property type="molecule type" value="Genomic_DNA"/>
</dbReference>
<gene>
    <name evidence="1" type="ORF">SAMN05192583_2687</name>
</gene>
<name>A0A1H8G488_9SPHN</name>
<proteinExistence type="predicted"/>
<dbReference type="Proteomes" id="UP000199206">
    <property type="component" value="Unassembled WGS sequence"/>
</dbReference>
<evidence type="ECO:0000313" key="2">
    <source>
        <dbReference type="Proteomes" id="UP000199206"/>
    </source>
</evidence>
<accession>A0A1H8G488</accession>